<evidence type="ECO:0000256" key="7">
    <source>
        <dbReference type="SAM" id="MobiDB-lite"/>
    </source>
</evidence>
<feature type="compositionally biased region" description="Polar residues" evidence="7">
    <location>
        <begin position="7"/>
        <end position="18"/>
    </location>
</feature>
<evidence type="ECO:0000256" key="1">
    <source>
        <dbReference type="ARBA" id="ARBA00004651"/>
    </source>
</evidence>
<organism evidence="10 11">
    <name type="scientific">Plantactinospora endophytica</name>
    <dbReference type="NCBI Taxonomy" id="673535"/>
    <lineage>
        <taxon>Bacteria</taxon>
        <taxon>Bacillati</taxon>
        <taxon>Actinomycetota</taxon>
        <taxon>Actinomycetes</taxon>
        <taxon>Micromonosporales</taxon>
        <taxon>Micromonosporaceae</taxon>
        <taxon>Plantactinospora</taxon>
    </lineage>
</organism>
<keyword evidence="3" id="KW-1003">Cell membrane</keyword>
<dbReference type="InterPro" id="IPR002656">
    <property type="entry name" value="Acyl_transf_3_dom"/>
</dbReference>
<evidence type="ECO:0000256" key="8">
    <source>
        <dbReference type="SAM" id="Phobius"/>
    </source>
</evidence>
<keyword evidence="6 8" id="KW-0472">Membrane</keyword>
<keyword evidence="5 8" id="KW-1133">Transmembrane helix</keyword>
<feature type="transmembrane region" description="Helical" evidence="8">
    <location>
        <begin position="257"/>
        <end position="276"/>
    </location>
</feature>
<proteinExistence type="inferred from homology"/>
<dbReference type="EMBL" id="BONW01000039">
    <property type="protein sequence ID" value="GIG91649.1"/>
    <property type="molecule type" value="Genomic_DNA"/>
</dbReference>
<protein>
    <recommendedName>
        <fullName evidence="9">Acyltransferase 3 domain-containing protein</fullName>
    </recommendedName>
</protein>
<comment type="subcellular location">
    <subcellularLocation>
        <location evidence="1">Cell membrane</location>
        <topology evidence="1">Multi-pass membrane protein</topology>
    </subcellularLocation>
</comment>
<feature type="transmembrane region" description="Helical" evidence="8">
    <location>
        <begin position="288"/>
        <end position="313"/>
    </location>
</feature>
<comment type="similarity">
    <text evidence="2">Belongs to the acyltransferase 3 family.</text>
</comment>
<feature type="transmembrane region" description="Helical" evidence="8">
    <location>
        <begin position="166"/>
        <end position="188"/>
    </location>
</feature>
<dbReference type="Pfam" id="PF01757">
    <property type="entry name" value="Acyl_transf_3"/>
    <property type="match status" value="1"/>
</dbReference>
<dbReference type="PANTHER" id="PTHR40074">
    <property type="entry name" value="O-ACETYLTRANSFERASE WECH"/>
    <property type="match status" value="1"/>
</dbReference>
<comment type="caution">
    <text evidence="10">The sequence shown here is derived from an EMBL/GenBank/DDBJ whole genome shotgun (WGS) entry which is preliminary data.</text>
</comment>
<feature type="transmembrane region" description="Helical" evidence="8">
    <location>
        <begin position="82"/>
        <end position="107"/>
    </location>
</feature>
<feature type="transmembrane region" description="Helical" evidence="8">
    <location>
        <begin position="359"/>
        <end position="382"/>
    </location>
</feature>
<feature type="domain" description="Acyltransferase 3" evidence="9">
    <location>
        <begin position="48"/>
        <end position="377"/>
    </location>
</feature>
<evidence type="ECO:0000256" key="2">
    <source>
        <dbReference type="ARBA" id="ARBA00007400"/>
    </source>
</evidence>
<keyword evidence="4 8" id="KW-0812">Transmembrane</keyword>
<feature type="region of interest" description="Disordered" evidence="7">
    <location>
        <begin position="1"/>
        <end position="37"/>
    </location>
</feature>
<evidence type="ECO:0000313" key="10">
    <source>
        <dbReference type="EMBL" id="GIG91649.1"/>
    </source>
</evidence>
<evidence type="ECO:0000256" key="3">
    <source>
        <dbReference type="ARBA" id="ARBA00022475"/>
    </source>
</evidence>
<evidence type="ECO:0000259" key="9">
    <source>
        <dbReference type="Pfam" id="PF01757"/>
    </source>
</evidence>
<evidence type="ECO:0000256" key="6">
    <source>
        <dbReference type="ARBA" id="ARBA00023136"/>
    </source>
</evidence>
<keyword evidence="11" id="KW-1185">Reference proteome</keyword>
<sequence length="391" mass="41562">MPAQPELPTQDTPGSAATGTPAPETSVDATASGTVGAAGTGRPARQWGLDALRVVAVCGVVAIHVVGLVLGHDDLRHTLTWWTAAAIDLGVTWVVPVFVMISGALTLAPRAHAAGPAAFYRKRFVRIIPALVAWHLVYLVGVRVLWRGEELSLNLLARNLMDARVFTALYFLWLIAGLYLVAPVLAAFLKDGGRRRAMILAGVALAFTMVTFVASGAAAMIGAPRPIHLGALTMWWPYVGYFVAGWALHRVVLGRRGLVVAGVLAVLLMAEAVWQWGVRPEHPWLQALLPVGYLGTTVAVAAVCVFLLAVGVGARVTPPPRVGRILVRLSDASFGVFLMHLLVLEVLRQTVPGVAEARSLVLMVGAYLVIVLVSFAASLGAARVPYLRTIV</sequence>
<name>A0ABQ4EAA7_9ACTN</name>
<reference evidence="10 11" key="1">
    <citation type="submission" date="2021-01" db="EMBL/GenBank/DDBJ databases">
        <title>Whole genome shotgun sequence of Plantactinospora endophytica NBRC 110450.</title>
        <authorList>
            <person name="Komaki H."/>
            <person name="Tamura T."/>
        </authorList>
    </citation>
    <scope>NUCLEOTIDE SEQUENCE [LARGE SCALE GENOMIC DNA]</scope>
    <source>
        <strain evidence="10 11">NBRC 110450</strain>
    </source>
</reference>
<feature type="transmembrane region" description="Helical" evidence="8">
    <location>
        <begin position="127"/>
        <end position="146"/>
    </location>
</feature>
<feature type="transmembrane region" description="Helical" evidence="8">
    <location>
        <begin position="325"/>
        <end position="347"/>
    </location>
</feature>
<evidence type="ECO:0000256" key="4">
    <source>
        <dbReference type="ARBA" id="ARBA00022692"/>
    </source>
</evidence>
<feature type="transmembrane region" description="Helical" evidence="8">
    <location>
        <begin position="227"/>
        <end position="248"/>
    </location>
</feature>
<feature type="transmembrane region" description="Helical" evidence="8">
    <location>
        <begin position="51"/>
        <end position="70"/>
    </location>
</feature>
<evidence type="ECO:0000313" key="11">
    <source>
        <dbReference type="Proteomes" id="UP000646749"/>
    </source>
</evidence>
<gene>
    <name evidence="10" type="ORF">Pen02_65850</name>
</gene>
<accession>A0ABQ4EAA7</accession>
<feature type="transmembrane region" description="Helical" evidence="8">
    <location>
        <begin position="200"/>
        <end position="221"/>
    </location>
</feature>
<dbReference type="Proteomes" id="UP000646749">
    <property type="component" value="Unassembled WGS sequence"/>
</dbReference>
<dbReference type="PANTHER" id="PTHR40074:SF2">
    <property type="entry name" value="O-ACETYLTRANSFERASE WECH"/>
    <property type="match status" value="1"/>
</dbReference>
<evidence type="ECO:0000256" key="5">
    <source>
        <dbReference type="ARBA" id="ARBA00022989"/>
    </source>
</evidence>